<reference evidence="1" key="1">
    <citation type="submission" date="2020-02" db="EMBL/GenBank/DDBJ databases">
        <authorList>
            <person name="Meier V. D."/>
        </authorList>
    </citation>
    <scope>NUCLEOTIDE SEQUENCE</scope>
    <source>
        <strain evidence="1">AVDCRST_MAG34</strain>
    </source>
</reference>
<dbReference type="AlphaFoldDB" id="A0A6J4LY91"/>
<accession>A0A6J4LY91</accession>
<dbReference type="InterPro" id="IPR011200">
    <property type="entry name" value="UCP012608"/>
</dbReference>
<dbReference type="Pfam" id="PF10094">
    <property type="entry name" value="DUF2332"/>
    <property type="match status" value="1"/>
</dbReference>
<name>A0A6J4LY91_9ACTN</name>
<dbReference type="PIRSF" id="PIRSF012608">
    <property type="entry name" value="UCP012608"/>
    <property type="match status" value="1"/>
</dbReference>
<evidence type="ECO:0008006" key="2">
    <source>
        <dbReference type="Google" id="ProtNLM"/>
    </source>
</evidence>
<gene>
    <name evidence="1" type="ORF">AVDCRST_MAG34-1125</name>
</gene>
<sequence length="349" mass="38366">MDLTEHFRFQARACADMGSPMYAELLHRCADDVSSGGVVGDVLAGFERLSGTTSALALRLLGSVHRLVLERRADELAMYYPSVGGAWELDGGWEAFARLLRGRPEDVREWLDRPPQTNEVGRSAALYGGLLHLPALGAGELPVRLVEIGASAGLNLRADRFGYLDGAGRRFGSDDPGLVLADAWRGRSLEPWPGLAVAERLGSDVAPVDASTTEGRLVLTAYVWPDQRVRLERLRAALRVAAGLAVEIRRQDAVSFLQELRLREGTTTVLWHSVMWQYLTPEDRIRAATRIEALGAEATPSHRFVHLRAEPVLDLPDDVRFLVRLRSWPGGAERVIGETVGHGVPTTWL</sequence>
<protein>
    <recommendedName>
        <fullName evidence="2">DUF2332 domain-containing protein</fullName>
    </recommendedName>
</protein>
<organism evidence="1">
    <name type="scientific">uncultured Nocardioidaceae bacterium</name>
    <dbReference type="NCBI Taxonomy" id="253824"/>
    <lineage>
        <taxon>Bacteria</taxon>
        <taxon>Bacillati</taxon>
        <taxon>Actinomycetota</taxon>
        <taxon>Actinomycetes</taxon>
        <taxon>Propionibacteriales</taxon>
        <taxon>Nocardioidaceae</taxon>
        <taxon>environmental samples</taxon>
    </lineage>
</organism>
<evidence type="ECO:0000313" key="1">
    <source>
        <dbReference type="EMBL" id="CAA9344122.1"/>
    </source>
</evidence>
<dbReference type="EMBL" id="CADCUI010000024">
    <property type="protein sequence ID" value="CAA9344122.1"/>
    <property type="molecule type" value="Genomic_DNA"/>
</dbReference>
<proteinExistence type="predicted"/>